<dbReference type="SUPFAM" id="SSF51556">
    <property type="entry name" value="Metallo-dependent hydrolases"/>
    <property type="match status" value="1"/>
</dbReference>
<organism evidence="3 4">
    <name type="scientific">Microbulbifer aggregans</name>
    <dbReference type="NCBI Taxonomy" id="1769779"/>
    <lineage>
        <taxon>Bacteria</taxon>
        <taxon>Pseudomonadati</taxon>
        <taxon>Pseudomonadota</taxon>
        <taxon>Gammaproteobacteria</taxon>
        <taxon>Cellvibrionales</taxon>
        <taxon>Microbulbiferaceae</taxon>
        <taxon>Microbulbifer</taxon>
    </lineage>
</organism>
<dbReference type="InterPro" id="IPR006680">
    <property type="entry name" value="Amidohydro-rel"/>
</dbReference>
<feature type="chain" id="PRO_5008895547" description="Amidohydrolase-related domain-containing protein" evidence="1">
    <location>
        <begin position="24"/>
        <end position="681"/>
    </location>
</feature>
<sequence length="681" mass="75540" precursor="true">MKFLNFAVVLTSVLLLWASKLSAETIEYVFYDPEGVAGHEVITREDNRVSGILELGWNNRRIKMTEEFELGPKGIPTFIHIKGVSPGGAPVEETFTLTDGLAEWKGSDERGSAKSSASQFFVPKNPTIAMKAQLAKALLASPGHTLKLLPQGQAQLEQLDKRTVTQGDMEKTIYLYGVSGLDFTPFLAWYDEEGDLFASHHIAWFAILRKGWDKSHLQPLKEREMQASTDYLQSLAGKHTHQSETPILINNVNIVDVEQGELLRDRHLLIEDGTITRISLQPIRFPGVTRINARGMTLMPGLWDMHGHMSPEHGLLNMAAGVISVRDIGNAHEKIMRTEELFDSGKVIGGPIYRAGFIDRDSENAMRLGKTVNSLEEAKAAADWYAERGYMQIKTYSSMEPEWIAPLAEHVHKRSMRLSGHIPAFMTAEEAVDAGFDEIQHINMLFLNFMGSIDTRKKLRFTEVGEHAHEIDLDSAEVAAFLDKLAEKGTVVDATVTVFRSLLQGEAGQLDKEYQAVADHLPVDARRNLVGSWLNIEPEHREHYNNSSVALLNMLRKLHEHNVPMVAGTDGLPGFTLLRELELYAEAGIPNADVLRTATIEPAKVVGALGESGTVNVGKKAHLVLLDGNPLEDISALRRSVLVIEGQNLYRPDELYQAVGIKPFIESVPFRLNGAVDVATN</sequence>
<keyword evidence="1" id="KW-0732">Signal</keyword>
<dbReference type="Proteomes" id="UP000095672">
    <property type="component" value="Chromosome"/>
</dbReference>
<dbReference type="PANTHER" id="PTHR43135">
    <property type="entry name" value="ALPHA-D-RIBOSE 1-METHYLPHOSPHONATE 5-TRIPHOSPHATE DIPHOSPHATASE"/>
    <property type="match status" value="1"/>
</dbReference>
<dbReference type="PANTHER" id="PTHR43135:SF3">
    <property type="entry name" value="ALPHA-D-RIBOSE 1-METHYLPHOSPHONATE 5-TRIPHOSPHATE DIPHOSPHATASE"/>
    <property type="match status" value="1"/>
</dbReference>
<dbReference type="PATRIC" id="fig|1769779.3.peg.1808"/>
<name>A0A1C9W7X8_9GAMM</name>
<dbReference type="AlphaFoldDB" id="A0A1C9W7X8"/>
<dbReference type="STRING" id="1769779.AUP74_01807"/>
<reference evidence="4" key="1">
    <citation type="submission" date="2016-01" db="EMBL/GenBank/DDBJ databases">
        <title>Complete genome sequence of Microbulbifer sp. CCB-MM1, a halophile isolated from Matang Mangrove Forest, Perak.</title>
        <authorList>
            <person name="Moh T.H."/>
            <person name="Dinesh B."/>
            <person name="Lau N.-S."/>
            <person name="Go F."/>
            <person name="Alexander Chong S.-C."/>
        </authorList>
    </citation>
    <scope>NUCLEOTIDE SEQUENCE [LARGE SCALE GENOMIC DNA]</scope>
    <source>
        <strain evidence="4">CCB-MM1</strain>
    </source>
</reference>
<dbReference type="Gene3D" id="1.20.58.520">
    <property type="entry name" value="Amidohydrolase"/>
    <property type="match status" value="1"/>
</dbReference>
<accession>A0A1C9W7X8</accession>
<evidence type="ECO:0000259" key="2">
    <source>
        <dbReference type="Pfam" id="PF01979"/>
    </source>
</evidence>
<gene>
    <name evidence="3" type="ORF">AUP74_01807</name>
</gene>
<protein>
    <recommendedName>
        <fullName evidence="2">Amidohydrolase-related domain-containing protein</fullName>
    </recommendedName>
</protein>
<dbReference type="OrthoDB" id="9807210at2"/>
<dbReference type="Gene3D" id="3.30.110.90">
    <property type="entry name" value="Amidohydrolase"/>
    <property type="match status" value="1"/>
</dbReference>
<proteinExistence type="predicted"/>
<evidence type="ECO:0000313" key="3">
    <source>
        <dbReference type="EMBL" id="AOS97238.1"/>
    </source>
</evidence>
<evidence type="ECO:0000256" key="1">
    <source>
        <dbReference type="SAM" id="SignalP"/>
    </source>
</evidence>
<dbReference type="Pfam" id="PF01979">
    <property type="entry name" value="Amidohydro_1"/>
    <property type="match status" value="1"/>
</dbReference>
<feature type="signal peptide" evidence="1">
    <location>
        <begin position="1"/>
        <end position="23"/>
    </location>
</feature>
<dbReference type="RefSeq" id="WP_069947274.1">
    <property type="nucleotide sequence ID" value="NZ_CP014143.1"/>
</dbReference>
<dbReference type="InterPro" id="IPR051781">
    <property type="entry name" value="Metallo-dep_Hydrolase"/>
</dbReference>
<dbReference type="EMBL" id="CP014143">
    <property type="protein sequence ID" value="AOS97238.1"/>
    <property type="molecule type" value="Genomic_DNA"/>
</dbReference>
<dbReference type="Gene3D" id="3.40.50.10910">
    <property type="entry name" value="Amidohydrolase"/>
    <property type="match status" value="1"/>
</dbReference>
<keyword evidence="4" id="KW-1185">Reference proteome</keyword>
<dbReference type="InterPro" id="IPR032466">
    <property type="entry name" value="Metal_Hydrolase"/>
</dbReference>
<dbReference type="KEGG" id="micc:AUP74_01807"/>
<dbReference type="Gene3D" id="2.30.40.10">
    <property type="entry name" value="Urease, subunit C, domain 1"/>
    <property type="match status" value="1"/>
</dbReference>
<evidence type="ECO:0000313" key="4">
    <source>
        <dbReference type="Proteomes" id="UP000095672"/>
    </source>
</evidence>
<feature type="domain" description="Amidohydrolase-related" evidence="2">
    <location>
        <begin position="320"/>
        <end position="640"/>
    </location>
</feature>
<dbReference type="GO" id="GO:0016810">
    <property type="term" value="F:hydrolase activity, acting on carbon-nitrogen (but not peptide) bonds"/>
    <property type="evidence" value="ECO:0007669"/>
    <property type="project" value="InterPro"/>
</dbReference>
<dbReference type="SUPFAM" id="SSF51338">
    <property type="entry name" value="Composite domain of metallo-dependent hydrolases"/>
    <property type="match status" value="1"/>
</dbReference>
<dbReference type="InterPro" id="IPR011059">
    <property type="entry name" value="Metal-dep_hydrolase_composite"/>
</dbReference>